<organism evidence="1 2">
    <name type="scientific">Colletotrichum spaethianum</name>
    <dbReference type="NCBI Taxonomy" id="700344"/>
    <lineage>
        <taxon>Eukaryota</taxon>
        <taxon>Fungi</taxon>
        <taxon>Dikarya</taxon>
        <taxon>Ascomycota</taxon>
        <taxon>Pezizomycotina</taxon>
        <taxon>Sordariomycetes</taxon>
        <taxon>Hypocreomycetidae</taxon>
        <taxon>Glomerellales</taxon>
        <taxon>Glomerellaceae</taxon>
        <taxon>Colletotrichum</taxon>
        <taxon>Colletotrichum spaethianum species complex</taxon>
    </lineage>
</organism>
<dbReference type="Proteomes" id="UP001055115">
    <property type="component" value="Unassembled WGS sequence"/>
</dbReference>
<sequence length="174" mass="20001">MTDSTIDLKLPTNNEGHAECTRPVLEPDQEVLQPSTWAPTSDEERRIFRVWKGFTLAERSKDTLSWVWNYGVEIQSTTSRRWICMPCVRQKSPTPQSYESKGTQNAELHLWKAHGYWDSSGRRSTPSQKKGGKRVLASISDFMSLKRSDPKDQALANSLIKRFDRGQFQKLIVN</sequence>
<protein>
    <submittedName>
        <fullName evidence="1">Uncharacterized protein</fullName>
    </submittedName>
</protein>
<dbReference type="RefSeq" id="XP_049126009.1">
    <property type="nucleotide sequence ID" value="XM_049270052.1"/>
</dbReference>
<gene>
    <name evidence="1" type="ORF">ColSpa_03840</name>
</gene>
<dbReference type="EMBL" id="BQXU01000007">
    <property type="protein sequence ID" value="GKT43659.1"/>
    <property type="molecule type" value="Genomic_DNA"/>
</dbReference>
<dbReference type="AlphaFoldDB" id="A0AA37LAD3"/>
<dbReference type="GeneID" id="73324642"/>
<comment type="caution">
    <text evidence="1">The sequence shown here is derived from an EMBL/GenBank/DDBJ whole genome shotgun (WGS) entry which is preliminary data.</text>
</comment>
<proteinExistence type="predicted"/>
<evidence type="ECO:0000313" key="1">
    <source>
        <dbReference type="EMBL" id="GKT43659.1"/>
    </source>
</evidence>
<reference evidence="1 2" key="1">
    <citation type="submission" date="2022-03" db="EMBL/GenBank/DDBJ databases">
        <title>Genome data of Colletotrichum spp.</title>
        <authorList>
            <person name="Utami Y.D."/>
            <person name="Hiruma K."/>
        </authorList>
    </citation>
    <scope>NUCLEOTIDE SEQUENCE [LARGE SCALE GENOMIC DNA]</scope>
    <source>
        <strain evidence="1 2">MAFF 239500</strain>
    </source>
</reference>
<keyword evidence="2" id="KW-1185">Reference proteome</keyword>
<name>A0AA37LAD3_9PEZI</name>
<accession>A0AA37LAD3</accession>
<evidence type="ECO:0000313" key="2">
    <source>
        <dbReference type="Proteomes" id="UP001055115"/>
    </source>
</evidence>